<dbReference type="RefSeq" id="XP_062704455.1">
    <property type="nucleotide sequence ID" value="XM_062848471.1"/>
</dbReference>
<dbReference type="PANTHER" id="PTHR47331:SF1">
    <property type="entry name" value="GAG-LIKE PROTEIN"/>
    <property type="match status" value="1"/>
</dbReference>
<feature type="region of interest" description="Disordered" evidence="1">
    <location>
        <begin position="410"/>
        <end position="470"/>
    </location>
</feature>
<evidence type="ECO:0000313" key="3">
    <source>
        <dbReference type="EnsemblMetazoa" id="AALFPA23_011526.P16351"/>
    </source>
</evidence>
<dbReference type="InterPro" id="IPR040676">
    <property type="entry name" value="DUF5641"/>
</dbReference>
<organism evidence="3 4">
    <name type="scientific">Aedes albopictus</name>
    <name type="common">Asian tiger mosquito</name>
    <name type="synonym">Stegomyia albopicta</name>
    <dbReference type="NCBI Taxonomy" id="7160"/>
    <lineage>
        <taxon>Eukaryota</taxon>
        <taxon>Metazoa</taxon>
        <taxon>Ecdysozoa</taxon>
        <taxon>Arthropoda</taxon>
        <taxon>Hexapoda</taxon>
        <taxon>Insecta</taxon>
        <taxon>Pterygota</taxon>
        <taxon>Neoptera</taxon>
        <taxon>Endopterygota</taxon>
        <taxon>Diptera</taxon>
        <taxon>Nematocera</taxon>
        <taxon>Culicoidea</taxon>
        <taxon>Culicidae</taxon>
        <taxon>Culicinae</taxon>
        <taxon>Aedini</taxon>
        <taxon>Aedes</taxon>
        <taxon>Stegomyia</taxon>
    </lineage>
</organism>
<reference evidence="3" key="2">
    <citation type="submission" date="2025-05" db="UniProtKB">
        <authorList>
            <consortium name="EnsemblMetazoa"/>
        </authorList>
    </citation>
    <scope>IDENTIFICATION</scope>
    <source>
        <strain evidence="3">Foshan</strain>
    </source>
</reference>
<accession>A0ABM1YRL0</accession>
<dbReference type="SUPFAM" id="SSF56672">
    <property type="entry name" value="DNA/RNA polymerases"/>
    <property type="match status" value="1"/>
</dbReference>
<evidence type="ECO:0000259" key="2">
    <source>
        <dbReference type="PROSITE" id="PS50994"/>
    </source>
</evidence>
<proteinExistence type="predicted"/>
<dbReference type="InterPro" id="IPR012337">
    <property type="entry name" value="RNaseH-like_sf"/>
</dbReference>
<feature type="domain" description="Integrase catalytic" evidence="2">
    <location>
        <begin position="1475"/>
        <end position="1668"/>
    </location>
</feature>
<reference evidence="4" key="1">
    <citation type="journal article" date="2015" name="Proc. Natl. Acad. Sci. U.S.A.">
        <title>Genome sequence of the Asian Tiger mosquito, Aedes albopictus, reveals insights into its biology, genetics, and evolution.</title>
        <authorList>
            <person name="Chen X.G."/>
            <person name="Jiang X."/>
            <person name="Gu J."/>
            <person name="Xu M."/>
            <person name="Wu Y."/>
            <person name="Deng Y."/>
            <person name="Zhang C."/>
            <person name="Bonizzoni M."/>
            <person name="Dermauw W."/>
            <person name="Vontas J."/>
            <person name="Armbruster P."/>
            <person name="Huang X."/>
            <person name="Yang Y."/>
            <person name="Zhang H."/>
            <person name="He W."/>
            <person name="Peng H."/>
            <person name="Liu Y."/>
            <person name="Wu K."/>
            <person name="Chen J."/>
            <person name="Lirakis M."/>
            <person name="Topalis P."/>
            <person name="Van Leeuwen T."/>
            <person name="Hall A.B."/>
            <person name="Jiang X."/>
            <person name="Thorpe C."/>
            <person name="Mueller R.L."/>
            <person name="Sun C."/>
            <person name="Waterhouse R.M."/>
            <person name="Yan G."/>
            <person name="Tu Z.J."/>
            <person name="Fang X."/>
            <person name="James A.A."/>
        </authorList>
    </citation>
    <scope>NUCLEOTIDE SEQUENCE [LARGE SCALE GENOMIC DNA]</scope>
    <source>
        <strain evidence="4">Foshan</strain>
    </source>
</reference>
<dbReference type="InterPro" id="IPR043502">
    <property type="entry name" value="DNA/RNA_pol_sf"/>
</dbReference>
<dbReference type="Proteomes" id="UP000069940">
    <property type="component" value="Unassembled WGS sequence"/>
</dbReference>
<feature type="compositionally biased region" description="Low complexity" evidence="1">
    <location>
        <begin position="439"/>
        <end position="453"/>
    </location>
</feature>
<keyword evidence="4" id="KW-1185">Reference proteome</keyword>
<dbReference type="CDD" id="cd01644">
    <property type="entry name" value="RT_pepA17"/>
    <property type="match status" value="1"/>
</dbReference>
<evidence type="ECO:0000256" key="1">
    <source>
        <dbReference type="SAM" id="MobiDB-lite"/>
    </source>
</evidence>
<dbReference type="GeneID" id="134286797"/>
<feature type="compositionally biased region" description="Polar residues" evidence="1">
    <location>
        <begin position="334"/>
        <end position="348"/>
    </location>
</feature>
<dbReference type="Pfam" id="PF05380">
    <property type="entry name" value="Peptidase_A17"/>
    <property type="match status" value="1"/>
</dbReference>
<feature type="region of interest" description="Disordered" evidence="1">
    <location>
        <begin position="307"/>
        <end position="348"/>
    </location>
</feature>
<dbReference type="SUPFAM" id="SSF53098">
    <property type="entry name" value="Ribonuclease H-like"/>
    <property type="match status" value="1"/>
</dbReference>
<evidence type="ECO:0000313" key="4">
    <source>
        <dbReference type="Proteomes" id="UP000069940"/>
    </source>
</evidence>
<dbReference type="Pfam" id="PF18701">
    <property type="entry name" value="DUF5641"/>
    <property type="match status" value="1"/>
</dbReference>
<sequence>MAPSLRSLSRQERFCIDSMNNLISLVSTYDEQRDKAFLDGWMQRLEKVFADFQSIRLQLELREDQEEFTDASETVSLNEDANRKARDDFERNYMKVYGFIVSKLRTPEPTPSSSNVVAHAGTPADTSFARIRLPEVRLPTFDGTLTNWLTFRDAFVSLIDSNPQLKPIDKFSYLVSSLSKEAKRVIESIEITSANYSVAWGLLEKRFDNKKLVVKTYIESLLSIEPMRKECYESLARIIDDFERNLKMIEKMAIDTQGWSVLLAHMLCARLDCATLKQWEQHHNSTEVPEYEDVLKFLRGHCSILQSLSSSKPRNPDPPKSEPVRSSKSKLSHAVTTSSSPKSCSFCKQSSHSPFHCEAFRKMPTSQRFELVKKNSLCINCFSPSHLVKQCPSSCCRVCGQKHHTMLHQNTTLRSSDGDPIPKSTPTLSPAPPPPNQPPSTRSTTAQPQSSSSQPPPPSSNALAPSTSGPSTSYMPTALVGSVRTVPLTVLLQTAVVKIADANGYAIWARALLDPASQINLMTVELSQKLKLRRVKTHQEIGGVGNATVVSSYAVDARIESHCSSFVADFSFHVLPGITRELPAKALNTQEWNIPANIVLADPTFHQPGPIDMILGMEVYYELVEEGLVRLGPDLPVLQKTVLGWVVSGKVGSSPSPRVSYAHVCSISSLEDQLARFCELESCQSSSNLSVEETLCEAHFSATTVRGETGRFVVQLPKRSAVLSTLGDSKEIATRRFLALERRLNANPQLKQAYSHFIEEYHRLGHMEDVTDSEDLETNTLSYYLPHHCVVRPDSLTTKLRVVFDASCATSTGVSLNDGLMVGPVVQDDLVSITLRFRMSRYAIVSDIEKMYRQILVFSSDRCLQKILWRNSPSEPMRTYQLSTVTYGTSCAPYLATRCLQELARIGETTHPQAAKAVSKDFYMDDLLTGVTEVAEGQQLCSQLLDLLQSAGLCLRKWSSNCPTLLEHLPSELRDERTVLDLEASAPIKTLGLKWQTSTDEFLFDVPDWNSSPIITKRIALSDAAKLFDPLGLVGPVIVQAKIYLQDVWRSQKGWDEPLDDELQQRWHEFRENLLAFRNLSVPRWVAPVVNPASTQIHGFCDASLKAYGACLYIRVTADDGTISVNLLTAKSKVAPLADSRKQKRVCLPRLELSAALLLAHLFQKVQTAINLEAQTFFWSDSTIVLHWLSATPSRWKTFVANRVSEVQHATVGGLWAHVPGCENPADIISRGMDPEQLKTTNSWWHGPDWLSKSSRFWPAFVHTSNEDFPPENLEERQVALAVHTIPPNPIFSLRSSYVALLRVVAWIRRFQFNSNPTNRGQRRSGCLTTVEMHEALRCLVGIAQREAFREEFASLATSGQVKPSSKLKSLRPFVDQGVLRVGGRLRNAAVPENRKHPFVLPSKHPFTELVARYYHQKLLHAGPQLLISSLREKFWPLRARNLARRIVHSCINCFRCRPRATEQVMGDLPAERVSPTLPFLCTGVDLCGPVYYRLPDRKSKPVKAYVALFVCLSIKAVHIELVGDLSTNSFLAALRRFVARRGKPKLIECDNAQNFRGAVRELSELSKQFRSQQMQNTVTRSCAEDGIEFKFIPPRSPNFGGLWEAGIKSMKTHLKATLGNTILTAEQLTTLLAQIESCMNSRPLTQLSAEPDDLDVLTPGHFLIHRPLTAIAEPSLEDVPPNRLDKWQEVQEFLRRLWKRWTSEYLSGLQPRTKWTREKDNIVIGTLVLVKDDGLPPLKWRYGRVTHIFRGDDGNIRVVVVKTKDGEYRHAISKICVLPIDQPSPLVDREPNDDH</sequence>
<dbReference type="InterPro" id="IPR001584">
    <property type="entry name" value="Integrase_cat-core"/>
</dbReference>
<feature type="compositionally biased region" description="Basic and acidic residues" evidence="1">
    <location>
        <begin position="314"/>
        <end position="325"/>
    </location>
</feature>
<dbReference type="InterPro" id="IPR005312">
    <property type="entry name" value="DUF1759"/>
</dbReference>
<dbReference type="InterPro" id="IPR008042">
    <property type="entry name" value="Retrotrans_Pao"/>
</dbReference>
<dbReference type="PANTHER" id="PTHR47331">
    <property type="entry name" value="PHD-TYPE DOMAIN-CONTAINING PROTEIN"/>
    <property type="match status" value="1"/>
</dbReference>
<dbReference type="PROSITE" id="PS50994">
    <property type="entry name" value="INTEGRASE"/>
    <property type="match status" value="1"/>
</dbReference>
<dbReference type="EnsemblMetazoa" id="AALFPA23_011526.R16351">
    <property type="protein sequence ID" value="AALFPA23_011526.P16351"/>
    <property type="gene ID" value="AALFPA23_011526"/>
</dbReference>
<name>A0ABM1YRL0_AEDAL</name>
<feature type="compositionally biased region" description="Pro residues" evidence="1">
    <location>
        <begin position="429"/>
        <end position="438"/>
    </location>
</feature>
<dbReference type="Gene3D" id="3.30.420.10">
    <property type="entry name" value="Ribonuclease H-like superfamily/Ribonuclease H"/>
    <property type="match status" value="1"/>
</dbReference>
<protein>
    <recommendedName>
        <fullName evidence="2">Integrase catalytic domain-containing protein</fullName>
    </recommendedName>
</protein>
<dbReference type="InterPro" id="IPR036397">
    <property type="entry name" value="RNaseH_sf"/>
</dbReference>
<dbReference type="CDD" id="cd00303">
    <property type="entry name" value="retropepsin_like"/>
    <property type="match status" value="1"/>
</dbReference>
<dbReference type="Pfam" id="PF03564">
    <property type="entry name" value="DUF1759"/>
    <property type="match status" value="1"/>
</dbReference>